<dbReference type="InterPro" id="IPR002645">
    <property type="entry name" value="STAS_dom"/>
</dbReference>
<feature type="transmembrane region" description="Helical" evidence="5">
    <location>
        <begin position="324"/>
        <end position="344"/>
    </location>
</feature>
<dbReference type="SUPFAM" id="SSF52091">
    <property type="entry name" value="SpoIIaa-like"/>
    <property type="match status" value="1"/>
</dbReference>
<evidence type="ECO:0000256" key="4">
    <source>
        <dbReference type="ARBA" id="ARBA00023136"/>
    </source>
</evidence>
<organism evidence="7 8">
    <name type="scientific">Solirubrobacter ginsenosidimutans</name>
    <dbReference type="NCBI Taxonomy" id="490573"/>
    <lineage>
        <taxon>Bacteria</taxon>
        <taxon>Bacillati</taxon>
        <taxon>Actinomycetota</taxon>
        <taxon>Thermoleophilia</taxon>
        <taxon>Solirubrobacterales</taxon>
        <taxon>Solirubrobacteraceae</taxon>
        <taxon>Solirubrobacter</taxon>
    </lineage>
</organism>
<reference evidence="7" key="1">
    <citation type="submission" date="2022-10" db="EMBL/GenBank/DDBJ databases">
        <title>The WGS of Solirubrobacter ginsenosidimutans DSM 21036.</title>
        <authorList>
            <person name="Jiang Z."/>
        </authorList>
    </citation>
    <scope>NUCLEOTIDE SEQUENCE</scope>
    <source>
        <strain evidence="7">DSM 21036</strain>
    </source>
</reference>
<keyword evidence="3 5" id="KW-1133">Transmembrane helix</keyword>
<dbReference type="Proteomes" id="UP001149140">
    <property type="component" value="Unassembled WGS sequence"/>
</dbReference>
<keyword evidence="8" id="KW-1185">Reference proteome</keyword>
<name>A0A9X3MNB3_9ACTN</name>
<dbReference type="GO" id="GO:0055085">
    <property type="term" value="P:transmembrane transport"/>
    <property type="evidence" value="ECO:0007669"/>
    <property type="project" value="InterPro"/>
</dbReference>
<dbReference type="RefSeq" id="WP_270037956.1">
    <property type="nucleotide sequence ID" value="NZ_JAPDOD010000002.1"/>
</dbReference>
<gene>
    <name evidence="7" type="primary">sulP</name>
    <name evidence="7" type="ORF">OM076_03295</name>
</gene>
<feature type="transmembrane region" description="Helical" evidence="5">
    <location>
        <begin position="20"/>
        <end position="43"/>
    </location>
</feature>
<evidence type="ECO:0000259" key="6">
    <source>
        <dbReference type="PROSITE" id="PS50801"/>
    </source>
</evidence>
<feature type="transmembrane region" description="Helical" evidence="5">
    <location>
        <begin position="200"/>
        <end position="217"/>
    </location>
</feature>
<keyword evidence="2 5" id="KW-0812">Transmembrane</keyword>
<evidence type="ECO:0000256" key="2">
    <source>
        <dbReference type="ARBA" id="ARBA00022692"/>
    </source>
</evidence>
<feature type="transmembrane region" description="Helical" evidence="5">
    <location>
        <begin position="50"/>
        <end position="70"/>
    </location>
</feature>
<dbReference type="CDD" id="cd07042">
    <property type="entry name" value="STAS_SulP_like_sulfate_transporter"/>
    <property type="match status" value="1"/>
</dbReference>
<protein>
    <submittedName>
        <fullName evidence="7">Sulfate permease</fullName>
    </submittedName>
</protein>
<sequence>MRWLPEWARGYDRAWLPVDVMAGLTIWALMVPQALAYAGIAGVPVQNGLYVMPLAAVGYALLGSSIRLFVGPSAGVATLSASTVAVVGSASTGSAEYIALTVALTLMVGVLYIAGGLARMGFVSRFFARPVLDGFIVGLGLYIAIGQLPKVVGIAKPSGDTLAVFVRTVTDIGSWEASTVAVGVIALLSLFALARFTPKLPGVIIVVAVAVLATKVFDLHDHGVAIVGDVPTGFAFVSLSSVTAGDLVDMLPGALAIVIVGLAQSLAIAKSYGTKHHEKVDANREMLGYGAANIGAGALQGFTVTGGPSASATAERVGAKSPPVAFLVSALMTLLTILFLAGLFTDLPEAVLGAIVIWAVSGMIDPSKLTQYWHARSLEFWAALGALLGVILINILPGVAIGVALSFIMLIHTIDHPHIAVLGRSRDGSRFVDLEDDPDATAIPGVLIHRFEAELIFANADLFQDDVLARVHAAQPQPSMVILDFEAIGHVDVTGGEALRSMHDTLDALGVRLIVARAKSNVRGALQRHGIADVLGEDNFAPTVDRALESGALTTR</sequence>
<dbReference type="NCBIfam" id="TIGR00815">
    <property type="entry name" value="sulP"/>
    <property type="match status" value="1"/>
</dbReference>
<feature type="transmembrane region" description="Helical" evidence="5">
    <location>
        <begin position="97"/>
        <end position="118"/>
    </location>
</feature>
<accession>A0A9X3MNB3</accession>
<comment type="subcellular location">
    <subcellularLocation>
        <location evidence="1">Membrane</location>
        <topology evidence="1">Multi-pass membrane protein</topology>
    </subcellularLocation>
</comment>
<keyword evidence="4 5" id="KW-0472">Membrane</keyword>
<proteinExistence type="predicted"/>
<evidence type="ECO:0000313" key="7">
    <source>
        <dbReference type="EMBL" id="MDA0159280.1"/>
    </source>
</evidence>
<dbReference type="Pfam" id="PF01740">
    <property type="entry name" value="STAS"/>
    <property type="match status" value="1"/>
</dbReference>
<comment type="caution">
    <text evidence="7">The sequence shown here is derived from an EMBL/GenBank/DDBJ whole genome shotgun (WGS) entry which is preliminary data.</text>
</comment>
<evidence type="ECO:0000256" key="5">
    <source>
        <dbReference type="SAM" id="Phobius"/>
    </source>
</evidence>
<evidence type="ECO:0000256" key="3">
    <source>
        <dbReference type="ARBA" id="ARBA00022989"/>
    </source>
</evidence>
<feature type="transmembrane region" description="Helical" evidence="5">
    <location>
        <begin position="130"/>
        <end position="152"/>
    </location>
</feature>
<dbReference type="AlphaFoldDB" id="A0A9X3MNB3"/>
<feature type="transmembrane region" description="Helical" evidence="5">
    <location>
        <begin position="250"/>
        <end position="269"/>
    </location>
</feature>
<dbReference type="PANTHER" id="PTHR11814">
    <property type="entry name" value="SULFATE TRANSPORTER"/>
    <property type="match status" value="1"/>
</dbReference>
<dbReference type="InterPro" id="IPR001902">
    <property type="entry name" value="SLC26A/SulP_fam"/>
</dbReference>
<dbReference type="InterPro" id="IPR036513">
    <property type="entry name" value="STAS_dom_sf"/>
</dbReference>
<dbReference type="EMBL" id="JAPDOD010000002">
    <property type="protein sequence ID" value="MDA0159280.1"/>
    <property type="molecule type" value="Genomic_DNA"/>
</dbReference>
<feature type="transmembrane region" description="Helical" evidence="5">
    <location>
        <begin position="172"/>
        <end position="193"/>
    </location>
</feature>
<evidence type="ECO:0000256" key="1">
    <source>
        <dbReference type="ARBA" id="ARBA00004141"/>
    </source>
</evidence>
<evidence type="ECO:0000313" key="8">
    <source>
        <dbReference type="Proteomes" id="UP001149140"/>
    </source>
</evidence>
<dbReference type="PROSITE" id="PS50801">
    <property type="entry name" value="STAS"/>
    <property type="match status" value="1"/>
</dbReference>
<dbReference type="Pfam" id="PF00916">
    <property type="entry name" value="Sulfate_transp"/>
    <property type="match status" value="1"/>
</dbReference>
<dbReference type="GO" id="GO:0016020">
    <property type="term" value="C:membrane"/>
    <property type="evidence" value="ECO:0007669"/>
    <property type="project" value="UniProtKB-SubCell"/>
</dbReference>
<feature type="transmembrane region" description="Helical" evidence="5">
    <location>
        <begin position="378"/>
        <end position="411"/>
    </location>
</feature>
<dbReference type="Gene3D" id="3.30.750.24">
    <property type="entry name" value="STAS domain"/>
    <property type="match status" value="1"/>
</dbReference>
<dbReference type="InterPro" id="IPR011547">
    <property type="entry name" value="SLC26A/SulP_dom"/>
</dbReference>
<feature type="domain" description="STAS" evidence="6">
    <location>
        <begin position="436"/>
        <end position="551"/>
    </location>
</feature>
<feature type="transmembrane region" description="Helical" evidence="5">
    <location>
        <begin position="350"/>
        <end position="366"/>
    </location>
</feature>